<dbReference type="GO" id="GO:0046872">
    <property type="term" value="F:metal ion binding"/>
    <property type="evidence" value="ECO:0007669"/>
    <property type="project" value="UniProtKB-KW"/>
</dbReference>
<evidence type="ECO:0000256" key="5">
    <source>
        <dbReference type="ARBA" id="ARBA00023125"/>
    </source>
</evidence>
<name>A0ABD1FSJ3_SALDI</name>
<keyword evidence="5" id="KW-0238">DNA-binding</keyword>
<evidence type="ECO:0000256" key="4">
    <source>
        <dbReference type="ARBA" id="ARBA00022833"/>
    </source>
</evidence>
<dbReference type="GO" id="GO:0005634">
    <property type="term" value="C:nucleus"/>
    <property type="evidence" value="ECO:0007669"/>
    <property type="project" value="UniProtKB-SubCell"/>
</dbReference>
<evidence type="ECO:0000256" key="6">
    <source>
        <dbReference type="ARBA" id="ARBA00023159"/>
    </source>
</evidence>
<dbReference type="Pfam" id="PF05142">
    <property type="entry name" value="DUF702"/>
    <property type="match status" value="2"/>
</dbReference>
<proteinExistence type="inferred from homology"/>
<dbReference type="PANTHER" id="PTHR31604">
    <property type="entry name" value="PROTEIN LATERAL ROOT PRIMORDIUM 1"/>
    <property type="match status" value="1"/>
</dbReference>
<reference evidence="8 9" key="1">
    <citation type="submission" date="2024-06" db="EMBL/GenBank/DDBJ databases">
        <title>A chromosome level genome sequence of Diviner's sage (Salvia divinorum).</title>
        <authorList>
            <person name="Ford S.A."/>
            <person name="Ro D.-K."/>
            <person name="Ness R.W."/>
            <person name="Phillips M.A."/>
        </authorList>
    </citation>
    <scope>NUCLEOTIDE SEQUENCE [LARGE SCALE GENOMIC DNA]</scope>
    <source>
        <strain evidence="8">SAF-2024a</strain>
        <tissue evidence="8">Leaf</tissue>
    </source>
</reference>
<dbReference type="NCBIfam" id="TIGR01624">
    <property type="entry name" value="LRP1_Cterm"/>
    <property type="match status" value="1"/>
</dbReference>
<dbReference type="Proteomes" id="UP001567538">
    <property type="component" value="Unassembled WGS sequence"/>
</dbReference>
<dbReference type="InterPro" id="IPR006510">
    <property type="entry name" value="Znf_LRP1"/>
</dbReference>
<dbReference type="PANTHER" id="PTHR31604:SF2">
    <property type="entry name" value="PROTEIN SHI RELATED SEQUENCE 7"/>
    <property type="match status" value="1"/>
</dbReference>
<dbReference type="EMBL" id="JBEAFC010000012">
    <property type="protein sequence ID" value="KAL1534810.1"/>
    <property type="molecule type" value="Genomic_DNA"/>
</dbReference>
<dbReference type="GO" id="GO:0003677">
    <property type="term" value="F:DNA binding"/>
    <property type="evidence" value="ECO:0007669"/>
    <property type="project" value="UniProtKB-KW"/>
</dbReference>
<evidence type="ECO:0000256" key="2">
    <source>
        <dbReference type="ARBA" id="ARBA00006911"/>
    </source>
</evidence>
<evidence type="ECO:0000256" key="3">
    <source>
        <dbReference type="ARBA" id="ARBA00022723"/>
    </source>
</evidence>
<gene>
    <name evidence="8" type="ORF">AAHA92_30943</name>
</gene>
<keyword evidence="4" id="KW-0862">Zinc</keyword>
<keyword evidence="9" id="KW-1185">Reference proteome</keyword>
<keyword evidence="3" id="KW-0479">Metal-binding</keyword>
<evidence type="ECO:0000256" key="1">
    <source>
        <dbReference type="ARBA" id="ARBA00004123"/>
    </source>
</evidence>
<organism evidence="8 9">
    <name type="scientific">Salvia divinorum</name>
    <name type="common">Maria pastora</name>
    <name type="synonym">Diviner's sage</name>
    <dbReference type="NCBI Taxonomy" id="28513"/>
    <lineage>
        <taxon>Eukaryota</taxon>
        <taxon>Viridiplantae</taxon>
        <taxon>Streptophyta</taxon>
        <taxon>Embryophyta</taxon>
        <taxon>Tracheophyta</taxon>
        <taxon>Spermatophyta</taxon>
        <taxon>Magnoliopsida</taxon>
        <taxon>eudicotyledons</taxon>
        <taxon>Gunneridae</taxon>
        <taxon>Pentapetalae</taxon>
        <taxon>asterids</taxon>
        <taxon>lamiids</taxon>
        <taxon>Lamiales</taxon>
        <taxon>Lamiaceae</taxon>
        <taxon>Nepetoideae</taxon>
        <taxon>Mentheae</taxon>
        <taxon>Salviinae</taxon>
        <taxon>Salvia</taxon>
        <taxon>Salvia subgen. Calosphace</taxon>
    </lineage>
</organism>
<evidence type="ECO:0000313" key="9">
    <source>
        <dbReference type="Proteomes" id="UP001567538"/>
    </source>
</evidence>
<sequence>MSAAKQSRQVELGFGEMINCEDCGNQAKKDCDHMRCTTCCKSRGFPCQTHVMKSTWVPASRRRQHHLKRLREDPAGGFEEGQFPPEVNSPAVFRCVRVRAMADAEETLAYHTAVNIRGHVFKGILYDQGPDSRYHGCRGSQPHPLDLIAAVVAAPSVAATTSNLNPSILDPPMYPNQVSSYMSGTQFFLPPRP</sequence>
<keyword evidence="7" id="KW-0539">Nucleus</keyword>
<dbReference type="NCBIfam" id="TIGR01623">
    <property type="entry name" value="put_zinc_LRP1"/>
    <property type="match status" value="1"/>
</dbReference>
<comment type="similarity">
    <text evidence="2">Belongs to the SHI protein family.</text>
</comment>
<dbReference type="AlphaFoldDB" id="A0ABD1FSJ3"/>
<comment type="subcellular location">
    <subcellularLocation>
        <location evidence="1">Nucleus</location>
    </subcellularLocation>
</comment>
<evidence type="ECO:0000313" key="8">
    <source>
        <dbReference type="EMBL" id="KAL1534810.1"/>
    </source>
</evidence>
<evidence type="ECO:0000256" key="7">
    <source>
        <dbReference type="ARBA" id="ARBA00023242"/>
    </source>
</evidence>
<accession>A0ABD1FSJ3</accession>
<comment type="caution">
    <text evidence="8">The sequence shown here is derived from an EMBL/GenBank/DDBJ whole genome shotgun (WGS) entry which is preliminary data.</text>
</comment>
<dbReference type="InterPro" id="IPR007818">
    <property type="entry name" value="SHI"/>
</dbReference>
<keyword evidence="6" id="KW-0010">Activator</keyword>
<dbReference type="InterPro" id="IPR006511">
    <property type="entry name" value="SHI_C"/>
</dbReference>
<protein>
    <submittedName>
        <fullName evidence="8">Uncharacterized protein</fullName>
    </submittedName>
</protein>